<dbReference type="InterPro" id="IPR052028">
    <property type="entry name" value="HipA_Ser/Thr_kinase"/>
</dbReference>
<comment type="similarity">
    <text evidence="1">Belongs to the HipA Ser/Thr kinase family.</text>
</comment>
<evidence type="ECO:0000256" key="3">
    <source>
        <dbReference type="ARBA" id="ARBA00022777"/>
    </source>
</evidence>
<dbReference type="Pfam" id="PF07804">
    <property type="entry name" value="HipA_C"/>
    <property type="match status" value="1"/>
</dbReference>
<dbReference type="RefSeq" id="WP_161155827.1">
    <property type="nucleotide sequence ID" value="NZ_WEKT01000020.1"/>
</dbReference>
<organism evidence="6 7">
    <name type="scientific">Vibrio eleionomae</name>
    <dbReference type="NCBI Taxonomy" id="2653505"/>
    <lineage>
        <taxon>Bacteria</taxon>
        <taxon>Pseudomonadati</taxon>
        <taxon>Pseudomonadota</taxon>
        <taxon>Gammaproteobacteria</taxon>
        <taxon>Vibrionales</taxon>
        <taxon>Vibrionaceae</taxon>
        <taxon>Vibrio</taxon>
    </lineage>
</organism>
<gene>
    <name evidence="6" type="ORF">F9817_12010</name>
</gene>
<feature type="domain" description="HipA-like C-terminal" evidence="4">
    <location>
        <begin position="144"/>
        <end position="366"/>
    </location>
</feature>
<sequence>MYEDFPKQIKKLKVSAQGQQLGILTHESNHFYQPTQDTLHVSLTMTGKGYDGYSNGALHPIFSQNLPEGVNRRYIAQKLARYAKVDDMYLLSLQGDSGIGQLCFDGGYQLPSVEPMELADIINYDGSTPLFPQLIERYYLRNTLSGMQPKVSISTGRTVQQADLIVKACDEEFPLLTVNEFVCMEAARFCGLNPPKTYLSENLETFVIERFDTPDPNVFSGCQLGYEDFTVLLGKSNSPDAKYTGSYETLLKATAIYTGTNYTEIEKMYRYVVFNCLIGNGDAHLKNFALQYTPDMQNIFVSPPFDITHTPVYPTLNITGVQMALKMAKSKEFPDRKTLLNLAESKEFKLRDAKEIIESTAEGILQSIEGSSEVSLIPGLRESIIKSVDIGASLAYNNKGYRHAPKRKYPR</sequence>
<evidence type="ECO:0000256" key="1">
    <source>
        <dbReference type="ARBA" id="ARBA00010164"/>
    </source>
</evidence>
<dbReference type="PANTHER" id="PTHR37419:SF1">
    <property type="entry name" value="SERINE_THREONINE-PROTEIN KINASE TOXIN HIPA"/>
    <property type="match status" value="1"/>
</dbReference>
<proteinExistence type="inferred from homology"/>
<accession>A0A7X4LL12</accession>
<keyword evidence="2" id="KW-0808">Transferase</keyword>
<feature type="domain" description="HipA N-terminal subdomain 1" evidence="5">
    <location>
        <begin position="12"/>
        <end position="103"/>
    </location>
</feature>
<dbReference type="PANTHER" id="PTHR37419">
    <property type="entry name" value="SERINE/THREONINE-PROTEIN KINASE TOXIN HIPA"/>
    <property type="match status" value="1"/>
</dbReference>
<dbReference type="Pfam" id="PF13657">
    <property type="entry name" value="Couple_hipA"/>
    <property type="match status" value="1"/>
</dbReference>
<evidence type="ECO:0000256" key="2">
    <source>
        <dbReference type="ARBA" id="ARBA00022679"/>
    </source>
</evidence>
<dbReference type="AlphaFoldDB" id="A0A7X4LL12"/>
<evidence type="ECO:0000259" key="4">
    <source>
        <dbReference type="Pfam" id="PF07804"/>
    </source>
</evidence>
<comment type="caution">
    <text evidence="6">The sequence shown here is derived from an EMBL/GenBank/DDBJ whole genome shotgun (WGS) entry which is preliminary data.</text>
</comment>
<evidence type="ECO:0000313" key="6">
    <source>
        <dbReference type="EMBL" id="MZI93918.1"/>
    </source>
</evidence>
<name>A0A7X4LL12_9VIBR</name>
<protein>
    <submittedName>
        <fullName evidence="6">Type II toxin-antitoxin system HipA family toxin</fullName>
    </submittedName>
</protein>
<dbReference type="GO" id="GO:0005829">
    <property type="term" value="C:cytosol"/>
    <property type="evidence" value="ECO:0007669"/>
    <property type="project" value="TreeGrafter"/>
</dbReference>
<dbReference type="Proteomes" id="UP000462621">
    <property type="component" value="Unassembled WGS sequence"/>
</dbReference>
<dbReference type="InterPro" id="IPR017508">
    <property type="entry name" value="HipA_N1"/>
</dbReference>
<reference evidence="6 7" key="1">
    <citation type="submission" date="2019-10" db="EMBL/GenBank/DDBJ databases">
        <title>Vibrio sp. nov. isolated from a shrimp pond.</title>
        <authorList>
            <person name="Gomez-Gil B."/>
            <person name="Enciso-Ibarra J."/>
            <person name="Enciso-Ibarra K."/>
            <person name="Bolan-Mejia C."/>
        </authorList>
    </citation>
    <scope>NUCLEOTIDE SEQUENCE [LARGE SCALE GENOMIC DNA]</scope>
    <source>
        <strain evidence="6 7">CAIM 722</strain>
    </source>
</reference>
<dbReference type="EMBL" id="WEKT01000020">
    <property type="protein sequence ID" value="MZI93918.1"/>
    <property type="molecule type" value="Genomic_DNA"/>
</dbReference>
<evidence type="ECO:0000313" key="7">
    <source>
        <dbReference type="Proteomes" id="UP000462621"/>
    </source>
</evidence>
<dbReference type="GO" id="GO:0004674">
    <property type="term" value="F:protein serine/threonine kinase activity"/>
    <property type="evidence" value="ECO:0007669"/>
    <property type="project" value="TreeGrafter"/>
</dbReference>
<evidence type="ECO:0000259" key="5">
    <source>
        <dbReference type="Pfam" id="PF13657"/>
    </source>
</evidence>
<dbReference type="InterPro" id="IPR012893">
    <property type="entry name" value="HipA-like_C"/>
</dbReference>
<keyword evidence="3" id="KW-0418">Kinase</keyword>
<keyword evidence="7" id="KW-1185">Reference proteome</keyword>
<dbReference type="Gene3D" id="1.10.1070.20">
    <property type="match status" value="1"/>
</dbReference>